<evidence type="ECO:0000256" key="5">
    <source>
        <dbReference type="ARBA" id="ARBA00023274"/>
    </source>
</evidence>
<organism evidence="8 9">
    <name type="scientific">Candidatus Magnetoglobus multicellularis str. Araruama</name>
    <dbReference type="NCBI Taxonomy" id="890399"/>
    <lineage>
        <taxon>Bacteria</taxon>
        <taxon>Pseudomonadati</taxon>
        <taxon>Thermodesulfobacteriota</taxon>
        <taxon>Desulfobacteria</taxon>
        <taxon>Desulfobacterales</taxon>
        <taxon>Desulfobacteraceae</taxon>
        <taxon>Candidatus Magnetoglobus</taxon>
    </lineage>
</organism>
<dbReference type="FunFam" id="2.40.30.10:FF:000004">
    <property type="entry name" value="50S ribosomal protein L3"/>
    <property type="match status" value="1"/>
</dbReference>
<evidence type="ECO:0000256" key="6">
    <source>
        <dbReference type="NCBIfam" id="TIGR03625"/>
    </source>
</evidence>
<evidence type="ECO:0000313" key="9">
    <source>
        <dbReference type="Proteomes" id="UP000189670"/>
    </source>
</evidence>
<dbReference type="Proteomes" id="UP000189670">
    <property type="component" value="Unassembled WGS sequence"/>
</dbReference>
<protein>
    <recommendedName>
        <fullName evidence="6">50S ribosomal protein L3</fullName>
    </recommendedName>
</protein>
<evidence type="ECO:0000256" key="7">
    <source>
        <dbReference type="SAM" id="MobiDB-lite"/>
    </source>
</evidence>
<dbReference type="GO" id="GO:0019843">
    <property type="term" value="F:rRNA binding"/>
    <property type="evidence" value="ECO:0007669"/>
    <property type="project" value="UniProtKB-KW"/>
</dbReference>
<dbReference type="NCBIfam" id="TIGR03625">
    <property type="entry name" value="L3_bact"/>
    <property type="match status" value="1"/>
</dbReference>
<evidence type="ECO:0000256" key="2">
    <source>
        <dbReference type="ARBA" id="ARBA00022730"/>
    </source>
</evidence>
<dbReference type="GO" id="GO:0003735">
    <property type="term" value="F:structural constituent of ribosome"/>
    <property type="evidence" value="ECO:0007669"/>
    <property type="project" value="UniProtKB-UniRule"/>
</dbReference>
<dbReference type="AlphaFoldDB" id="A0A1V1NS74"/>
<reference evidence="9" key="1">
    <citation type="submission" date="2012-11" db="EMBL/GenBank/DDBJ databases">
        <authorList>
            <person name="Lucero-Rivera Y.E."/>
            <person name="Tovar-Ramirez D."/>
        </authorList>
    </citation>
    <scope>NUCLEOTIDE SEQUENCE [LARGE SCALE GENOMIC DNA]</scope>
    <source>
        <strain evidence="9">Araruama</strain>
    </source>
</reference>
<dbReference type="InterPro" id="IPR000597">
    <property type="entry name" value="Ribosomal_uL3"/>
</dbReference>
<keyword evidence="4 8" id="KW-0689">Ribosomal protein</keyword>
<gene>
    <name evidence="8" type="ORF">OMM_14301</name>
</gene>
<keyword evidence="2" id="KW-0699">rRNA-binding</keyword>
<dbReference type="PANTHER" id="PTHR11229">
    <property type="entry name" value="50S RIBOSOMAL PROTEIN L3"/>
    <property type="match status" value="1"/>
</dbReference>
<dbReference type="PANTHER" id="PTHR11229:SF16">
    <property type="entry name" value="LARGE RIBOSOMAL SUBUNIT PROTEIN UL3C"/>
    <property type="match status" value="1"/>
</dbReference>
<proteinExistence type="inferred from homology"/>
<dbReference type="GO" id="GO:0022625">
    <property type="term" value="C:cytosolic large ribosomal subunit"/>
    <property type="evidence" value="ECO:0007669"/>
    <property type="project" value="TreeGrafter"/>
</dbReference>
<keyword evidence="3" id="KW-0694">RNA-binding</keyword>
<accession>A0A1V1NS74</accession>
<feature type="region of interest" description="Disordered" evidence="7">
    <location>
        <begin position="57"/>
        <end position="81"/>
    </location>
</feature>
<dbReference type="SUPFAM" id="SSF50447">
    <property type="entry name" value="Translation proteins"/>
    <property type="match status" value="1"/>
</dbReference>
<dbReference type="InterPro" id="IPR019927">
    <property type="entry name" value="Ribosomal_uL3_bac/org-type"/>
</dbReference>
<dbReference type="InterPro" id="IPR009000">
    <property type="entry name" value="Transl_B-barrel_sf"/>
</dbReference>
<dbReference type="EMBL" id="ATBP01002852">
    <property type="protein sequence ID" value="ETR65408.1"/>
    <property type="molecule type" value="Genomic_DNA"/>
</dbReference>
<dbReference type="Pfam" id="PF00297">
    <property type="entry name" value="Ribosomal_L3"/>
    <property type="match status" value="1"/>
</dbReference>
<evidence type="ECO:0000256" key="1">
    <source>
        <dbReference type="ARBA" id="ARBA00006540"/>
    </source>
</evidence>
<evidence type="ECO:0000256" key="3">
    <source>
        <dbReference type="ARBA" id="ARBA00022884"/>
    </source>
</evidence>
<keyword evidence="5" id="KW-0687">Ribonucleoprotein</keyword>
<dbReference type="Gene3D" id="2.40.30.10">
    <property type="entry name" value="Translation factors"/>
    <property type="match status" value="1"/>
</dbReference>
<sequence length="139" mass="15349">MKFLVEVSLEAQQDLKSGDAIDINLLEVGDKLKVRAKSSGKGFAGTVKRWNFTIGPKAHGSKNHRIPGSIGGGTGQSKVFKGQKMGGHMGDAWVTVKNLEVMFVDIEKNLVALKGPVPGKRKILFFYKQPNVKRRNEEW</sequence>
<name>A0A1V1NS74_9BACT</name>
<evidence type="ECO:0000256" key="4">
    <source>
        <dbReference type="ARBA" id="ARBA00022980"/>
    </source>
</evidence>
<comment type="caution">
    <text evidence="8">The sequence shown here is derived from an EMBL/GenBank/DDBJ whole genome shotgun (WGS) entry which is preliminary data.</text>
</comment>
<comment type="similarity">
    <text evidence="1">Belongs to the universal ribosomal protein uL3 family.</text>
</comment>
<dbReference type="GO" id="GO:0006412">
    <property type="term" value="P:translation"/>
    <property type="evidence" value="ECO:0007669"/>
    <property type="project" value="UniProtKB-UniRule"/>
</dbReference>
<evidence type="ECO:0000313" key="8">
    <source>
        <dbReference type="EMBL" id="ETR65408.1"/>
    </source>
</evidence>